<organism evidence="8 9">
    <name type="scientific">Candidatus Obscuribacter phosphatis</name>
    <dbReference type="NCBI Taxonomy" id="1906157"/>
    <lineage>
        <taxon>Bacteria</taxon>
        <taxon>Bacillati</taxon>
        <taxon>Candidatus Melainabacteria</taxon>
        <taxon>Candidatus Obscuribacterales</taxon>
        <taxon>Candidatus Obscuribacteraceae</taxon>
        <taxon>Candidatus Obscuribacter</taxon>
    </lineage>
</organism>
<dbReference type="EMBL" id="JAFLCK010000020">
    <property type="protein sequence ID" value="MBN8661438.1"/>
    <property type="molecule type" value="Genomic_DNA"/>
</dbReference>
<dbReference type="Proteomes" id="UP000664277">
    <property type="component" value="Unassembled WGS sequence"/>
</dbReference>
<evidence type="ECO:0000256" key="2">
    <source>
        <dbReference type="ARBA" id="ARBA00022490"/>
    </source>
</evidence>
<comment type="subunit">
    <text evidence="6">Heterooligomer composed of large and small subunits.</text>
</comment>
<accession>A0A8J7TNX3</accession>
<keyword evidence="4 6" id="KW-0378">Hydrolase</keyword>
<protein>
    <recommendedName>
        <fullName evidence="6">Exodeoxyribonuclease 7 small subunit</fullName>
        <ecNumber evidence="6">3.1.11.6</ecNumber>
    </recommendedName>
    <alternativeName>
        <fullName evidence="6">Exodeoxyribonuclease VII small subunit</fullName>
        <shortName evidence="6">Exonuclease VII small subunit</shortName>
    </alternativeName>
</protein>
<reference evidence="8" key="1">
    <citation type="submission" date="2021-02" db="EMBL/GenBank/DDBJ databases">
        <title>Genome-Resolved Metagenomics of a Microbial Community Performing Photosynthetic Biological Nutrient Removal.</title>
        <authorList>
            <person name="Mcdaniel E.A."/>
        </authorList>
    </citation>
    <scope>NUCLEOTIDE SEQUENCE</scope>
    <source>
        <strain evidence="8">UWPOB_OBS1</strain>
    </source>
</reference>
<dbReference type="SUPFAM" id="SSF116842">
    <property type="entry name" value="XseB-like"/>
    <property type="match status" value="1"/>
</dbReference>
<evidence type="ECO:0000256" key="4">
    <source>
        <dbReference type="ARBA" id="ARBA00022801"/>
    </source>
</evidence>
<dbReference type="Pfam" id="PF02609">
    <property type="entry name" value="Exonuc_VII_S"/>
    <property type="match status" value="1"/>
</dbReference>
<dbReference type="InterPro" id="IPR037004">
    <property type="entry name" value="Exonuc_VII_ssu_sf"/>
</dbReference>
<keyword evidence="2 6" id="KW-0963">Cytoplasm</keyword>
<dbReference type="GO" id="GO:0008855">
    <property type="term" value="F:exodeoxyribonuclease VII activity"/>
    <property type="evidence" value="ECO:0007669"/>
    <property type="project" value="UniProtKB-UniRule"/>
</dbReference>
<evidence type="ECO:0000313" key="8">
    <source>
        <dbReference type="EMBL" id="MBN8661438.1"/>
    </source>
</evidence>
<dbReference type="HAMAP" id="MF_00337">
    <property type="entry name" value="Exonuc_7_S"/>
    <property type="match status" value="1"/>
</dbReference>
<keyword evidence="5 6" id="KW-0269">Exonuclease</keyword>
<dbReference type="AlphaFoldDB" id="A0A8J7TNX3"/>
<evidence type="ECO:0000256" key="1">
    <source>
        <dbReference type="ARBA" id="ARBA00009998"/>
    </source>
</evidence>
<evidence type="ECO:0000256" key="5">
    <source>
        <dbReference type="ARBA" id="ARBA00022839"/>
    </source>
</evidence>
<feature type="region of interest" description="Disordered" evidence="7">
    <location>
        <begin position="105"/>
        <end position="124"/>
    </location>
</feature>
<comment type="subcellular location">
    <subcellularLocation>
        <location evidence="6">Cytoplasm</location>
    </subcellularLocation>
</comment>
<keyword evidence="3 6" id="KW-0540">Nuclease</keyword>
<comment type="caution">
    <text evidence="8">The sequence shown here is derived from an EMBL/GenBank/DDBJ whole genome shotgun (WGS) entry which is preliminary data.</text>
</comment>
<dbReference type="EC" id="3.1.11.6" evidence="6"/>
<dbReference type="PANTHER" id="PTHR34137">
    <property type="entry name" value="EXODEOXYRIBONUCLEASE 7 SMALL SUBUNIT"/>
    <property type="match status" value="1"/>
</dbReference>
<comment type="catalytic activity">
    <reaction evidence="6">
        <text>Exonucleolytic cleavage in either 5'- to 3'- or 3'- to 5'-direction to yield nucleoside 5'-phosphates.</text>
        <dbReference type="EC" id="3.1.11.6"/>
    </reaction>
</comment>
<evidence type="ECO:0000256" key="6">
    <source>
        <dbReference type="HAMAP-Rule" id="MF_00337"/>
    </source>
</evidence>
<proteinExistence type="inferred from homology"/>
<evidence type="ECO:0000256" key="7">
    <source>
        <dbReference type="SAM" id="MobiDB-lite"/>
    </source>
</evidence>
<dbReference type="GO" id="GO:0009318">
    <property type="term" value="C:exodeoxyribonuclease VII complex"/>
    <property type="evidence" value="ECO:0007669"/>
    <property type="project" value="UniProtKB-UniRule"/>
</dbReference>
<evidence type="ECO:0000313" key="9">
    <source>
        <dbReference type="Proteomes" id="UP000664277"/>
    </source>
</evidence>
<gene>
    <name evidence="6 8" type="primary">xseB</name>
    <name evidence="8" type="ORF">J0M35_13820</name>
</gene>
<dbReference type="InterPro" id="IPR003761">
    <property type="entry name" value="Exonuc_VII_S"/>
</dbReference>
<feature type="region of interest" description="Disordered" evidence="7">
    <location>
        <begin position="22"/>
        <end position="44"/>
    </location>
</feature>
<comment type="function">
    <text evidence="6">Bidirectionally degrades single-stranded DNA into large acid-insoluble oligonucleotides, which are then degraded further into small acid-soluble oligonucleotides.</text>
</comment>
<dbReference type="GO" id="GO:0006308">
    <property type="term" value="P:DNA catabolic process"/>
    <property type="evidence" value="ECO:0007669"/>
    <property type="project" value="UniProtKB-UniRule"/>
</dbReference>
<comment type="similarity">
    <text evidence="1 6">Belongs to the XseB family.</text>
</comment>
<dbReference type="Gene3D" id="1.10.287.1040">
    <property type="entry name" value="Exonuclease VII, small subunit"/>
    <property type="match status" value="1"/>
</dbReference>
<evidence type="ECO:0000256" key="3">
    <source>
        <dbReference type="ARBA" id="ARBA00022722"/>
    </source>
</evidence>
<feature type="compositionally biased region" description="Basic and acidic residues" evidence="7">
    <location>
        <begin position="26"/>
        <end position="44"/>
    </location>
</feature>
<feature type="compositionally biased region" description="Acidic residues" evidence="7">
    <location>
        <begin position="114"/>
        <end position="124"/>
    </location>
</feature>
<name>A0A8J7TNX3_9BACT</name>
<sequence length="124" mass="14303">MTNDEHNIKQLTLLGFEQAPLRKKTKEKEKEKEKEVKEKRTMTAKQEEKIDFEASLLELENVVKQLDSEVKLDKALKLFETGIKLSVECEEFIKGAKKKIEILKKKADGSMEPESFEEEGSTES</sequence>
<dbReference type="PANTHER" id="PTHR34137:SF1">
    <property type="entry name" value="EXODEOXYRIBONUCLEASE 7 SMALL SUBUNIT"/>
    <property type="match status" value="1"/>
</dbReference>
<dbReference type="NCBIfam" id="TIGR01280">
    <property type="entry name" value="xseB"/>
    <property type="match status" value="1"/>
</dbReference>
<dbReference type="GO" id="GO:0005829">
    <property type="term" value="C:cytosol"/>
    <property type="evidence" value="ECO:0007669"/>
    <property type="project" value="TreeGrafter"/>
</dbReference>